<keyword evidence="3" id="KW-1185">Reference proteome</keyword>
<reference evidence="2 3" key="1">
    <citation type="submission" date="2017-03" db="EMBL/GenBank/DDBJ databases">
        <authorList>
            <person name="Afonso C.L."/>
            <person name="Miller P.J."/>
            <person name="Scott M.A."/>
            <person name="Spackman E."/>
            <person name="Goraichik I."/>
            <person name="Dimitrov K.M."/>
            <person name="Suarez D.L."/>
            <person name="Swayne D.E."/>
        </authorList>
    </citation>
    <scope>NUCLEOTIDE SEQUENCE [LARGE SCALE GENOMIC DNA]</scope>
    <source>
        <strain evidence="2">PRJEB14757</strain>
    </source>
</reference>
<sequence>MIIFLKNSLFHHILSGLNNFDGSETERGKSHETEKHPEQSGYGTGNYPHLV</sequence>
<evidence type="ECO:0000313" key="2">
    <source>
        <dbReference type="EMBL" id="SLM30457.1"/>
    </source>
</evidence>
<feature type="compositionally biased region" description="Basic and acidic residues" evidence="1">
    <location>
        <begin position="24"/>
        <end position="38"/>
    </location>
</feature>
<gene>
    <name evidence="2" type="ORF">MTBBW1_2270008</name>
</gene>
<feature type="region of interest" description="Disordered" evidence="1">
    <location>
        <begin position="20"/>
        <end position="51"/>
    </location>
</feature>
<dbReference type="STRING" id="1246637.MTBBW1_2270008"/>
<name>A0A1W1HD88_9BACT</name>
<dbReference type="Proteomes" id="UP000191931">
    <property type="component" value="Unassembled WGS sequence"/>
</dbReference>
<proteinExistence type="predicted"/>
<dbReference type="EMBL" id="FWEV01000143">
    <property type="protein sequence ID" value="SLM30457.1"/>
    <property type="molecule type" value="Genomic_DNA"/>
</dbReference>
<accession>A0A1W1HD88</accession>
<dbReference type="AlphaFoldDB" id="A0A1W1HD88"/>
<evidence type="ECO:0000313" key="3">
    <source>
        <dbReference type="Proteomes" id="UP000191931"/>
    </source>
</evidence>
<protein>
    <submittedName>
        <fullName evidence="2">Uncharacterized protein</fullName>
    </submittedName>
</protein>
<evidence type="ECO:0000256" key="1">
    <source>
        <dbReference type="SAM" id="MobiDB-lite"/>
    </source>
</evidence>
<organism evidence="2 3">
    <name type="scientific">Desulfamplus magnetovallimortis</name>
    <dbReference type="NCBI Taxonomy" id="1246637"/>
    <lineage>
        <taxon>Bacteria</taxon>
        <taxon>Pseudomonadati</taxon>
        <taxon>Thermodesulfobacteriota</taxon>
        <taxon>Desulfobacteria</taxon>
        <taxon>Desulfobacterales</taxon>
        <taxon>Desulfobacteraceae</taxon>
        <taxon>Desulfamplus</taxon>
    </lineage>
</organism>